<evidence type="ECO:0000313" key="3">
    <source>
        <dbReference type="EMBL" id="CAB3260864.1"/>
    </source>
</evidence>
<feature type="region of interest" description="Disordered" evidence="2">
    <location>
        <begin position="331"/>
        <end position="397"/>
    </location>
</feature>
<dbReference type="GO" id="GO:0005737">
    <property type="term" value="C:cytoplasm"/>
    <property type="evidence" value="ECO:0007669"/>
    <property type="project" value="TreeGrafter"/>
</dbReference>
<feature type="compositionally biased region" description="Basic residues" evidence="2">
    <location>
        <begin position="343"/>
        <end position="358"/>
    </location>
</feature>
<dbReference type="EMBL" id="LR786418">
    <property type="protein sequence ID" value="CAB3260864.1"/>
    <property type="molecule type" value="mRNA"/>
</dbReference>
<proteinExistence type="evidence at transcript level"/>
<dbReference type="GO" id="GO:0051382">
    <property type="term" value="P:kinetochore assembly"/>
    <property type="evidence" value="ECO:0007669"/>
    <property type="project" value="TreeGrafter"/>
</dbReference>
<feature type="compositionally biased region" description="Basic and acidic residues" evidence="2">
    <location>
        <begin position="359"/>
        <end position="380"/>
    </location>
</feature>
<protein>
    <submittedName>
        <fullName evidence="3">Uncharacterized protein LOC100176117</fullName>
    </submittedName>
</protein>
<feature type="compositionally biased region" description="Polar residues" evidence="2">
    <location>
        <begin position="387"/>
        <end position="397"/>
    </location>
</feature>
<dbReference type="GO" id="GO:0051642">
    <property type="term" value="P:centrosome localization"/>
    <property type="evidence" value="ECO:0007669"/>
    <property type="project" value="TreeGrafter"/>
</dbReference>
<dbReference type="GO" id="GO:0005634">
    <property type="term" value="C:nucleus"/>
    <property type="evidence" value="ECO:0007669"/>
    <property type="project" value="TreeGrafter"/>
</dbReference>
<dbReference type="GO" id="GO:0031616">
    <property type="term" value="C:spindle pole centrosome"/>
    <property type="evidence" value="ECO:0007669"/>
    <property type="project" value="TreeGrafter"/>
</dbReference>
<dbReference type="InterPro" id="IPR005026">
    <property type="entry name" value="SAPAP"/>
</dbReference>
<evidence type="ECO:0000256" key="1">
    <source>
        <dbReference type="ARBA" id="ARBA00008839"/>
    </source>
</evidence>
<comment type="similarity">
    <text evidence="1">Belongs to the SAPAP family.</text>
</comment>
<sequence length="462" mass="51007">MLEKMGSQHSSFSCGQLAYSFHNCFGMGSESSRNSSKGAFTTPMSNASDLSVDEEQEMQVRRSTSRSHRLSCTETCCAQNCKNSEEQFPYDLCDVSQNQGQENCSKEKPNGVPSRRVYCVCKKSSLKCSCTKYQDNVIPPKGSSASNIITCLSAEGTVESSNNNKLLKDTTTERTGQKEKLLSSDNISDVTKSNYNCDHNPLHLNTTIGFQAVDNATTDTAYFRKLITDEELKLTDLVKAWNSIIANGSQCPSEVCDEIRSVVGQTRLIIDERFSQFSMLIDRADGKTDSDRPVLVSDLQGFWDMIYFQVEDVVKKFKNLQTLKESNWKVNDSLNCPSTSTKKVTKQSSRPKKSKTQSKSKEEDKKRREAARKRLAEARKALASRAQTDSPADQLSLDNAVTPQPEQLAHEQSVSLASDSLISEPLSLSSKFDAVSCSLSAVPANQDSNITNTASTSTSLVH</sequence>
<dbReference type="PANTHER" id="PTHR12353:SF1">
    <property type="entry name" value="DISKS LARGE-ASSOCIATED PROTEIN 5"/>
    <property type="match status" value="1"/>
</dbReference>
<reference evidence="3" key="1">
    <citation type="submission" date="2020-04" db="EMBL/GenBank/DDBJ databases">
        <authorList>
            <person name="Neveu A P."/>
        </authorList>
    </citation>
    <scope>NUCLEOTIDE SEQUENCE</scope>
    <source>
        <tissue evidence="3">Whole embryo</tissue>
    </source>
</reference>
<dbReference type="GO" id="GO:0007059">
    <property type="term" value="P:chromosome segregation"/>
    <property type="evidence" value="ECO:0007669"/>
    <property type="project" value="TreeGrafter"/>
</dbReference>
<evidence type="ECO:0000256" key="2">
    <source>
        <dbReference type="SAM" id="MobiDB-lite"/>
    </source>
</evidence>
<dbReference type="GO" id="GO:0007052">
    <property type="term" value="P:mitotic spindle organization"/>
    <property type="evidence" value="ECO:0007669"/>
    <property type="project" value="TreeGrafter"/>
</dbReference>
<dbReference type="GO" id="GO:0008017">
    <property type="term" value="F:microtubule binding"/>
    <property type="evidence" value="ECO:0007669"/>
    <property type="project" value="TreeGrafter"/>
</dbReference>
<organism evidence="3">
    <name type="scientific">Phallusia mammillata</name>
    <dbReference type="NCBI Taxonomy" id="59560"/>
    <lineage>
        <taxon>Eukaryota</taxon>
        <taxon>Metazoa</taxon>
        <taxon>Chordata</taxon>
        <taxon>Tunicata</taxon>
        <taxon>Ascidiacea</taxon>
        <taxon>Phlebobranchia</taxon>
        <taxon>Ascidiidae</taxon>
        <taxon>Phallusia</taxon>
    </lineage>
</organism>
<gene>
    <name evidence="3" type="primary">LOC100176117</name>
</gene>
<accession>A0A6F9DGX7</accession>
<name>A0A6F9DGX7_9ASCI</name>
<dbReference type="AlphaFoldDB" id="A0A6F9DGX7"/>
<dbReference type="GO" id="GO:0007346">
    <property type="term" value="P:regulation of mitotic cell cycle"/>
    <property type="evidence" value="ECO:0007669"/>
    <property type="project" value="TreeGrafter"/>
</dbReference>
<dbReference type="PANTHER" id="PTHR12353">
    <property type="entry name" value="DISKS LARGE-ASSOCIATED PROTEIN DAP SAP90/PSD-95-ASSOCIATED PROTEIN"/>
    <property type="match status" value="1"/>
</dbReference>
<dbReference type="Pfam" id="PF03359">
    <property type="entry name" value="GKAP"/>
    <property type="match status" value="1"/>
</dbReference>
<dbReference type="GO" id="GO:0023052">
    <property type="term" value="P:signaling"/>
    <property type="evidence" value="ECO:0007669"/>
    <property type="project" value="InterPro"/>
</dbReference>